<sequence length="293" mass="32284">MKSWKASLALPLGFALFFNITTATQSTYIQAVSSPVYHHLGFITDIYLCDCISNDYHSVDKNPGNGLCHGQYCNPDWIAGGSDFKYISYGTKCRFHVTKSVSKQYSKRVWPDAEKGETVGYGSCPGVKGIPGIKQVEDHAGFCLSLIPFSISCEDRVVTHLQYVLNTGEFELRVVFPLFSILKFLKNVVRRTVKAVALKGFVFVKREEWDLNIGIGRYRVVTSVDSDEVVVIVIQMPEAAAHHSTAPYAALPNCNDSHESLHLGSPELPEGFRIGPDPNLAPTPAVTPIPSCI</sequence>
<reference evidence="1" key="1">
    <citation type="journal article" date="2020" name="Stud. Mycol.">
        <title>101 Dothideomycetes genomes: a test case for predicting lifestyles and emergence of pathogens.</title>
        <authorList>
            <person name="Haridas S."/>
            <person name="Albert R."/>
            <person name="Binder M."/>
            <person name="Bloem J."/>
            <person name="Labutti K."/>
            <person name="Salamov A."/>
            <person name="Andreopoulos B."/>
            <person name="Baker S."/>
            <person name="Barry K."/>
            <person name="Bills G."/>
            <person name="Bluhm B."/>
            <person name="Cannon C."/>
            <person name="Castanera R."/>
            <person name="Culley D."/>
            <person name="Daum C."/>
            <person name="Ezra D."/>
            <person name="Gonzalez J."/>
            <person name="Henrissat B."/>
            <person name="Kuo A."/>
            <person name="Liang C."/>
            <person name="Lipzen A."/>
            <person name="Lutzoni F."/>
            <person name="Magnuson J."/>
            <person name="Mondo S."/>
            <person name="Nolan M."/>
            <person name="Ohm R."/>
            <person name="Pangilinan J."/>
            <person name="Park H.-J."/>
            <person name="Ramirez L."/>
            <person name="Alfaro M."/>
            <person name="Sun H."/>
            <person name="Tritt A."/>
            <person name="Yoshinaga Y."/>
            <person name="Zwiers L.-H."/>
            <person name="Turgeon B."/>
            <person name="Goodwin S."/>
            <person name="Spatafora J."/>
            <person name="Crous P."/>
            <person name="Grigoriev I."/>
        </authorList>
    </citation>
    <scope>NUCLEOTIDE SEQUENCE</scope>
    <source>
        <strain evidence="1">ATCC 200398</strain>
    </source>
</reference>
<evidence type="ECO:0000313" key="1">
    <source>
        <dbReference type="EMBL" id="KAF2472778.1"/>
    </source>
</evidence>
<dbReference type="Proteomes" id="UP000799755">
    <property type="component" value="Unassembled WGS sequence"/>
</dbReference>
<evidence type="ECO:0000313" key="2">
    <source>
        <dbReference type="Proteomes" id="UP000799755"/>
    </source>
</evidence>
<protein>
    <submittedName>
        <fullName evidence="1">Uncharacterized protein</fullName>
    </submittedName>
</protein>
<accession>A0ACB6R1S5</accession>
<name>A0ACB6R1S5_9PLEO</name>
<keyword evidence="2" id="KW-1185">Reference proteome</keyword>
<organism evidence="1 2">
    <name type="scientific">Lindgomyces ingoldianus</name>
    <dbReference type="NCBI Taxonomy" id="673940"/>
    <lineage>
        <taxon>Eukaryota</taxon>
        <taxon>Fungi</taxon>
        <taxon>Dikarya</taxon>
        <taxon>Ascomycota</taxon>
        <taxon>Pezizomycotina</taxon>
        <taxon>Dothideomycetes</taxon>
        <taxon>Pleosporomycetidae</taxon>
        <taxon>Pleosporales</taxon>
        <taxon>Lindgomycetaceae</taxon>
        <taxon>Lindgomyces</taxon>
    </lineage>
</organism>
<comment type="caution">
    <text evidence="1">The sequence shown here is derived from an EMBL/GenBank/DDBJ whole genome shotgun (WGS) entry which is preliminary data.</text>
</comment>
<gene>
    <name evidence="1" type="ORF">BDR25DRAFT_353102</name>
</gene>
<dbReference type="EMBL" id="MU003501">
    <property type="protein sequence ID" value="KAF2472778.1"/>
    <property type="molecule type" value="Genomic_DNA"/>
</dbReference>
<proteinExistence type="predicted"/>